<comment type="caution">
    <text evidence="1">The sequence shown here is derived from an EMBL/GenBank/DDBJ whole genome shotgun (WGS) entry which is preliminary data.</text>
</comment>
<protein>
    <submittedName>
        <fullName evidence="1">Uncharacterized protein</fullName>
    </submittedName>
</protein>
<organism evidence="1 2">
    <name type="scientific">Indibacter alkaliphilus (strain CCUG 57479 / KCTC 22604 / LW1)</name>
    <dbReference type="NCBI Taxonomy" id="1189612"/>
    <lineage>
        <taxon>Bacteria</taxon>
        <taxon>Pseudomonadati</taxon>
        <taxon>Bacteroidota</taxon>
        <taxon>Cytophagia</taxon>
        <taxon>Cytophagales</taxon>
        <taxon>Cyclobacteriaceae</taxon>
    </lineage>
</organism>
<sequence>MISKIPAKAFNNSGLGKYGGIILIYIRGLKKCITPAKI</sequence>
<evidence type="ECO:0000313" key="2">
    <source>
        <dbReference type="Proteomes" id="UP000006073"/>
    </source>
</evidence>
<proteinExistence type="predicted"/>
<accession>S2DHU5</accession>
<reference evidence="1 2" key="1">
    <citation type="journal article" date="2013" name="Genome Announc.">
        <title>Draft Genome Sequence of Indibacter alkaliphilus Strain LW1T, Isolated from Lonar Lake, a Haloalkaline Lake in the Buldana District of Maharashtra, India.</title>
        <authorList>
            <person name="Singh A."/>
            <person name="Kumar Jangir P."/>
            <person name="Sharma R."/>
            <person name="Singh A."/>
            <person name="Kumar Pinnaka A."/>
            <person name="Shivaji S."/>
        </authorList>
    </citation>
    <scope>NUCLEOTIDE SEQUENCE [LARGE SCALE GENOMIC DNA]</scope>
    <source>
        <strain evidence="2">CCUG 57479 / KCTC 22604 / LW1</strain>
    </source>
</reference>
<dbReference type="Proteomes" id="UP000006073">
    <property type="component" value="Unassembled WGS sequence"/>
</dbReference>
<name>S2DHU5_INDAL</name>
<dbReference type="AlphaFoldDB" id="S2DHU5"/>
<evidence type="ECO:0000313" key="1">
    <source>
        <dbReference type="EMBL" id="EOZ98539.1"/>
    </source>
</evidence>
<keyword evidence="2" id="KW-1185">Reference proteome</keyword>
<dbReference type="STRING" id="1189612.A33Q_1193"/>
<gene>
    <name evidence="1" type="ORF">A33Q_1193</name>
</gene>
<dbReference type="EMBL" id="ALWO02000023">
    <property type="protein sequence ID" value="EOZ98539.1"/>
    <property type="molecule type" value="Genomic_DNA"/>
</dbReference>